<gene>
    <name evidence="2" type="ORF">OBBRIDRAFT_518739</name>
</gene>
<organism evidence="2 3">
    <name type="scientific">Obba rivulosa</name>
    <dbReference type="NCBI Taxonomy" id="1052685"/>
    <lineage>
        <taxon>Eukaryota</taxon>
        <taxon>Fungi</taxon>
        <taxon>Dikarya</taxon>
        <taxon>Basidiomycota</taxon>
        <taxon>Agaricomycotina</taxon>
        <taxon>Agaricomycetes</taxon>
        <taxon>Polyporales</taxon>
        <taxon>Gelatoporiaceae</taxon>
        <taxon>Obba</taxon>
    </lineage>
</organism>
<name>A0A8E2AHT8_9APHY</name>
<accession>A0A8E2AHT8</accession>
<protein>
    <submittedName>
        <fullName evidence="2">Uncharacterized protein</fullName>
    </submittedName>
</protein>
<proteinExistence type="predicted"/>
<feature type="region of interest" description="Disordered" evidence="1">
    <location>
        <begin position="1"/>
        <end position="86"/>
    </location>
</feature>
<feature type="non-terminal residue" evidence="2">
    <location>
        <position position="145"/>
    </location>
</feature>
<keyword evidence="3" id="KW-1185">Reference proteome</keyword>
<feature type="compositionally biased region" description="Polar residues" evidence="1">
    <location>
        <begin position="35"/>
        <end position="62"/>
    </location>
</feature>
<reference evidence="2 3" key="1">
    <citation type="submission" date="2016-07" db="EMBL/GenBank/DDBJ databases">
        <title>Draft genome of the white-rot fungus Obba rivulosa 3A-2.</title>
        <authorList>
            <consortium name="DOE Joint Genome Institute"/>
            <person name="Miettinen O."/>
            <person name="Riley R."/>
            <person name="Acob R."/>
            <person name="Barry K."/>
            <person name="Cullen D."/>
            <person name="De Vries R."/>
            <person name="Hainaut M."/>
            <person name="Hatakka A."/>
            <person name="Henrissat B."/>
            <person name="Hilden K."/>
            <person name="Kuo R."/>
            <person name="Labutti K."/>
            <person name="Lipzen A."/>
            <person name="Makela M.R."/>
            <person name="Sandor L."/>
            <person name="Spatafora J.W."/>
            <person name="Grigoriev I.V."/>
            <person name="Hibbett D.S."/>
        </authorList>
    </citation>
    <scope>NUCLEOTIDE SEQUENCE [LARGE SCALE GENOMIC DNA]</scope>
    <source>
        <strain evidence="2 3">3A-2</strain>
    </source>
</reference>
<evidence type="ECO:0000256" key="1">
    <source>
        <dbReference type="SAM" id="MobiDB-lite"/>
    </source>
</evidence>
<dbReference type="AlphaFoldDB" id="A0A8E2AHT8"/>
<dbReference type="Proteomes" id="UP000250043">
    <property type="component" value="Unassembled WGS sequence"/>
</dbReference>
<dbReference type="EMBL" id="KV722866">
    <property type="protein sequence ID" value="OCH83689.1"/>
    <property type="molecule type" value="Genomic_DNA"/>
</dbReference>
<evidence type="ECO:0000313" key="3">
    <source>
        <dbReference type="Proteomes" id="UP000250043"/>
    </source>
</evidence>
<sequence>MDPSRPYPVSGQPLGPPPSQSNRASKTGGHGANLLANTSGIALGPSQQASSAPRPATVQNHAPEQPRRQGPVLVFKGASTGRGPRVQEHNRTLLRKAASGAPRFVPGAPSAVPPRNYEWIPHKSPAVRPLQADLDEMFASGVVPG</sequence>
<evidence type="ECO:0000313" key="2">
    <source>
        <dbReference type="EMBL" id="OCH83689.1"/>
    </source>
</evidence>